<dbReference type="PANTHER" id="PTHR46105:SF28">
    <property type="entry name" value="ZINC FINGER PROTEIN 37-LIKE"/>
    <property type="match status" value="1"/>
</dbReference>
<feature type="compositionally biased region" description="Polar residues" evidence="2">
    <location>
        <begin position="113"/>
        <end position="128"/>
    </location>
</feature>
<evidence type="ECO:0000313" key="4">
    <source>
        <dbReference type="EMBL" id="CCD26314.1"/>
    </source>
</evidence>
<dbReference type="PANTHER" id="PTHR46105">
    <property type="entry name" value="AGAP004733-PA"/>
    <property type="match status" value="1"/>
</dbReference>
<reference evidence="4 5" key="1">
    <citation type="journal article" date="2011" name="Proc. Natl. Acad. Sci. U.S.A.">
        <title>Evolutionary erosion of yeast sex chromosomes by mating-type switching accidents.</title>
        <authorList>
            <person name="Gordon J.L."/>
            <person name="Armisen D."/>
            <person name="Proux-Wera E."/>
            <person name="Oheigeartaigh S.S."/>
            <person name="Byrne K.P."/>
            <person name="Wolfe K.H."/>
        </authorList>
    </citation>
    <scope>NUCLEOTIDE SEQUENCE [LARGE SCALE GENOMIC DNA]</scope>
    <source>
        <strain evidence="5">ATCC 10597 / BCRC 20456 / CBS 421 / NBRC 0211 / NRRL Y-12639</strain>
    </source>
</reference>
<sequence>MNDAGKRLMGNSDFTTGQYTAKQEPQSNFQSQNAQNNGPSQFENRSQQPLGQGFQRNNPLVQHPPINTLGKESGMFMNNSSINRSISNTSPMLYHWTKPTNTDEEKKADDNSDNGVPKQTSLIQQPYQRQSYPSDYTPIYHQQQPRFVGQQSVPPPPPPSTNHALPIQQDFQATIGHPQQAPVYGRVPLRNMNQTVIQAVPLHSQYFTAYGMPQIPTGQQEPLLISNAPPISYMPTIPTTVPVTTFQRQNSNALPNMYIDNGQKVPVQPEQIASKQYIPSTLNNVVHSHTNSNIYYTSPNYQMVPEDISRSHHSQNFITSQTVVTQPNFKTGQLPFSYPNIVAPKEERRNDSSFSIDNTNPNPDNANSNTTTIINNNNSNAVAIATILSMGEFDIESQSYRCRICEKKFKRRSWLKRHLLSHSSERHYLCPWCLSRHKRRDNLLQHMKLKHPNNLINELKLRNFISSQTAAASVAFVTSAAPSIMSINDGMNNTVAGTVDNAVSTPGYETGITIKDLISEGLINKEDVKRLLNILIDEYNN</sequence>
<dbReference type="InterPro" id="IPR036236">
    <property type="entry name" value="Znf_C2H2_sf"/>
</dbReference>
<protein>
    <recommendedName>
        <fullName evidence="3">C2H2-type domain-containing protein</fullName>
    </recommendedName>
</protein>
<feature type="region of interest" description="Disordered" evidence="2">
    <location>
        <begin position="347"/>
        <end position="368"/>
    </location>
</feature>
<dbReference type="PROSITE" id="PS50157">
    <property type="entry name" value="ZINC_FINGER_C2H2_2"/>
    <property type="match status" value="1"/>
</dbReference>
<dbReference type="GO" id="GO:0008270">
    <property type="term" value="F:zinc ion binding"/>
    <property type="evidence" value="ECO:0007669"/>
    <property type="project" value="UniProtKB-KW"/>
</dbReference>
<dbReference type="eggNOG" id="KOG1721">
    <property type="taxonomic scope" value="Eukaryota"/>
</dbReference>
<feature type="compositionally biased region" description="Polar residues" evidence="2">
    <location>
        <begin position="12"/>
        <end position="25"/>
    </location>
</feature>
<dbReference type="SUPFAM" id="SSF57667">
    <property type="entry name" value="beta-beta-alpha zinc fingers"/>
    <property type="match status" value="1"/>
</dbReference>
<accession>G0WEV3</accession>
<dbReference type="GeneID" id="11495845"/>
<evidence type="ECO:0000259" key="3">
    <source>
        <dbReference type="PROSITE" id="PS50157"/>
    </source>
</evidence>
<feature type="compositionally biased region" description="Low complexity" evidence="2">
    <location>
        <begin position="26"/>
        <end position="37"/>
    </location>
</feature>
<keyword evidence="1" id="KW-0863">Zinc-finger</keyword>
<feature type="compositionally biased region" description="Low complexity" evidence="2">
    <location>
        <begin position="78"/>
        <end position="88"/>
    </location>
</feature>
<dbReference type="PROSITE" id="PS00028">
    <property type="entry name" value="ZINC_FINGER_C2H2_1"/>
    <property type="match status" value="1"/>
</dbReference>
<dbReference type="EMBL" id="HE580274">
    <property type="protein sequence ID" value="CCD26314.1"/>
    <property type="molecule type" value="Genomic_DNA"/>
</dbReference>
<evidence type="ECO:0000313" key="5">
    <source>
        <dbReference type="Proteomes" id="UP000000689"/>
    </source>
</evidence>
<evidence type="ECO:0000256" key="2">
    <source>
        <dbReference type="SAM" id="MobiDB-lite"/>
    </source>
</evidence>
<dbReference type="AlphaFoldDB" id="G0WEV3"/>
<dbReference type="GO" id="GO:0000978">
    <property type="term" value="F:RNA polymerase II cis-regulatory region sequence-specific DNA binding"/>
    <property type="evidence" value="ECO:0007669"/>
    <property type="project" value="TreeGrafter"/>
</dbReference>
<keyword evidence="5" id="KW-1185">Reference proteome</keyword>
<keyword evidence="1" id="KW-0862">Zinc</keyword>
<gene>
    <name evidence="4" type="primary">NDAI0H01400</name>
    <name evidence="4" type="ordered locus">NDAI_0H01400</name>
</gene>
<dbReference type="KEGG" id="ndi:NDAI_0H01400"/>
<feature type="compositionally biased region" description="Low complexity" evidence="2">
    <location>
        <begin position="357"/>
        <end position="368"/>
    </location>
</feature>
<dbReference type="OrthoDB" id="654211at2759"/>
<organism evidence="4 5">
    <name type="scientific">Naumovozyma dairenensis (strain ATCC 10597 / BCRC 20456 / CBS 421 / NBRC 0211 / NRRL Y-12639)</name>
    <name type="common">Saccharomyces dairenensis</name>
    <dbReference type="NCBI Taxonomy" id="1071378"/>
    <lineage>
        <taxon>Eukaryota</taxon>
        <taxon>Fungi</taxon>
        <taxon>Dikarya</taxon>
        <taxon>Ascomycota</taxon>
        <taxon>Saccharomycotina</taxon>
        <taxon>Saccharomycetes</taxon>
        <taxon>Saccharomycetales</taxon>
        <taxon>Saccharomycetaceae</taxon>
        <taxon>Naumovozyma</taxon>
    </lineage>
</organism>
<feature type="compositionally biased region" description="Basic and acidic residues" evidence="2">
    <location>
        <begin position="101"/>
        <end position="110"/>
    </location>
</feature>
<name>G0WEV3_NAUDC</name>
<dbReference type="RefSeq" id="XP_003671557.1">
    <property type="nucleotide sequence ID" value="XM_003671509.1"/>
</dbReference>
<dbReference type="GO" id="GO:0000981">
    <property type="term" value="F:DNA-binding transcription factor activity, RNA polymerase II-specific"/>
    <property type="evidence" value="ECO:0007669"/>
    <property type="project" value="TreeGrafter"/>
</dbReference>
<dbReference type="Proteomes" id="UP000000689">
    <property type="component" value="Chromosome 8"/>
</dbReference>
<dbReference type="Gene3D" id="3.30.160.60">
    <property type="entry name" value="Classic Zinc Finger"/>
    <property type="match status" value="1"/>
</dbReference>
<evidence type="ECO:0000256" key="1">
    <source>
        <dbReference type="PROSITE-ProRule" id="PRU00042"/>
    </source>
</evidence>
<dbReference type="SMART" id="SM00355">
    <property type="entry name" value="ZnF_C2H2"/>
    <property type="match status" value="2"/>
</dbReference>
<feature type="domain" description="C2H2-type" evidence="3">
    <location>
        <begin position="400"/>
        <end position="427"/>
    </location>
</feature>
<dbReference type="InterPro" id="IPR050457">
    <property type="entry name" value="ZnFinger_BTB_dom_contain"/>
</dbReference>
<keyword evidence="1" id="KW-0479">Metal-binding</keyword>
<proteinExistence type="predicted"/>
<feature type="region of interest" description="Disordered" evidence="2">
    <location>
        <begin position="1"/>
        <end position="128"/>
    </location>
</feature>
<feature type="compositionally biased region" description="Polar residues" evidence="2">
    <location>
        <begin position="38"/>
        <end position="60"/>
    </location>
</feature>
<dbReference type="HOGENOM" id="CLU_503510_0_0_1"/>
<dbReference type="InterPro" id="IPR013087">
    <property type="entry name" value="Znf_C2H2_type"/>
</dbReference>